<accession>A0ABN2XP17</accession>
<gene>
    <name evidence="1" type="ORF">GCM10009802_13330</name>
</gene>
<keyword evidence="2" id="KW-1185">Reference proteome</keyword>
<sequence>MYDSARTALRELEDDQVFERVALHVLRARFPELRISSATGDLGRDAFGRPLFGKDDSVVLWVSLQEKWTSKLKSELVKNRRHDRRAKAIYVTNRSTTEKVKERWRKTASDDYGVALEIVTLAELATELDSDGLRWVAELELGVRPRAPYRLSTWAQYVEVLAGSVPGMTAPVVGREAELLALGTALAEEGPLSRVVVVEGPGGAGKTRLAIEAARVVSAVLVAPTGVALEAGAFAEVPIDDSLIVLIDDADRARDLSGLAALLHDVRFQRVRFVLTVRPGRRLGVLQHWGVERWAGPVVELRPLERSAIDALVTGRGIGGAAFRQSAIDLAQGNPLIAHMACEVGLAENRFDWPRAADLLRAMAERRLPADDFGQQHRAAAVALALLGPVAGGEDLAALAGAISALPPEPYRLSVLLDDLADAGLADAAPYSVRPALLAPVLVADALDPRSRVRLDAGRALDVLLNRAGLGAGRPDAVPVDEHLVFSGAGLGSQLNTLAQAAHDRPDAGAGARLASAVRGLLSGEADLEAWAVVVGLAGEVAVAAPGILAELHGLLVQRWPLAPSPQLWGEGDPAAHYRYGLQRLGERFAELAQRVSLDTVPSPVRVMLDVAWLMEPALPAEGSNRRDGILQGIQRWCSAPAHTLPGGFDALLERRGTVLRIIAQWVRDRGAYPPHGLDPEDAAVRGPLSLIRVLLAAMQPLLHLTVESTSGSPESASTITLHAAILPDQPQTLELLREALALLVPLLDEPVLRSGEGLTVLHTLVSLPGSLRREGARPLLSGTVMPTYAEAILDTAATEFTAQIAARWDSLPLPVRRSTAQAVLGPGSRPTTLSAAAAAGDEVAVAALADTALTRLAVLQPLHDQTPWREAQEAQHLAAQQLGGEVDLIEALELLDETAPNVTGVAVSALPAFAQAVGVSTDDPRTALERIARAPLAGEGALLAGLAQRHPDVVWPWLEERVSDPRLAAAALTCADEHPNRELRLLPLLLESAAEGSAAGDEVASRLAWILNWHLVPCKQPLAQRMKVLASLASQCPPAALPNTLQVIGFLLQEAGKDSVPVESEVAGLFAEALRRRLGHADQIPHTVHFDEETASGAVAIASSLPEQFAAVLVEQLLAVGGGYELPGAWARSLARLTPPVREQLVSAYLGQLDRARSEAEVSERIELAAARLLSALGRGTEQWAGRVRQWASGSPAQRQQAAAAIQHAWQTPLWAETVSSLLATDIDVASRDAILAGIVLPGLDTDLPDDPESRRTALAPLVTDANAAVRAFASDALRRLDAIEDEDARQEADFKRGYRR</sequence>
<dbReference type="SUPFAM" id="SSF52540">
    <property type="entry name" value="P-loop containing nucleoside triphosphate hydrolases"/>
    <property type="match status" value="1"/>
</dbReference>
<dbReference type="EMBL" id="BAAAPF010000022">
    <property type="protein sequence ID" value="GAA2114161.1"/>
    <property type="molecule type" value="Genomic_DNA"/>
</dbReference>
<evidence type="ECO:0000313" key="1">
    <source>
        <dbReference type="EMBL" id="GAA2114161.1"/>
    </source>
</evidence>
<organism evidence="1 2">
    <name type="scientific">Streptomyces synnematoformans</name>
    <dbReference type="NCBI Taxonomy" id="415721"/>
    <lineage>
        <taxon>Bacteria</taxon>
        <taxon>Bacillati</taxon>
        <taxon>Actinomycetota</taxon>
        <taxon>Actinomycetes</taxon>
        <taxon>Kitasatosporales</taxon>
        <taxon>Streptomycetaceae</taxon>
        <taxon>Streptomyces</taxon>
    </lineage>
</organism>
<protein>
    <recommendedName>
        <fullName evidence="3">ATP-binding protein</fullName>
    </recommendedName>
</protein>
<dbReference type="RefSeq" id="WP_344288828.1">
    <property type="nucleotide sequence ID" value="NZ_BAAAPF010000022.1"/>
</dbReference>
<dbReference type="InterPro" id="IPR027417">
    <property type="entry name" value="P-loop_NTPase"/>
</dbReference>
<evidence type="ECO:0008006" key="3">
    <source>
        <dbReference type="Google" id="ProtNLM"/>
    </source>
</evidence>
<proteinExistence type="predicted"/>
<comment type="caution">
    <text evidence="1">The sequence shown here is derived from an EMBL/GenBank/DDBJ whole genome shotgun (WGS) entry which is preliminary data.</text>
</comment>
<dbReference type="Gene3D" id="3.40.50.300">
    <property type="entry name" value="P-loop containing nucleotide triphosphate hydrolases"/>
    <property type="match status" value="1"/>
</dbReference>
<evidence type="ECO:0000313" key="2">
    <source>
        <dbReference type="Proteomes" id="UP001500443"/>
    </source>
</evidence>
<reference evidence="1 2" key="1">
    <citation type="journal article" date="2019" name="Int. J. Syst. Evol. Microbiol.">
        <title>The Global Catalogue of Microorganisms (GCM) 10K type strain sequencing project: providing services to taxonomists for standard genome sequencing and annotation.</title>
        <authorList>
            <consortium name="The Broad Institute Genomics Platform"/>
            <consortium name="The Broad Institute Genome Sequencing Center for Infectious Disease"/>
            <person name="Wu L."/>
            <person name="Ma J."/>
        </authorList>
    </citation>
    <scope>NUCLEOTIDE SEQUENCE [LARGE SCALE GENOMIC DNA]</scope>
    <source>
        <strain evidence="1 2">JCM 15481</strain>
    </source>
</reference>
<dbReference type="Proteomes" id="UP001500443">
    <property type="component" value="Unassembled WGS sequence"/>
</dbReference>
<name>A0ABN2XP17_9ACTN</name>